<feature type="domain" description="T-SNARE coiled-coil homology" evidence="2">
    <location>
        <begin position="31"/>
        <end position="93"/>
    </location>
</feature>
<dbReference type="InterPro" id="IPR000727">
    <property type="entry name" value="T_SNARE_dom"/>
</dbReference>
<dbReference type="AlphaFoldDB" id="S7WA16"/>
<feature type="compositionally biased region" description="Basic and acidic residues" evidence="1">
    <location>
        <begin position="70"/>
        <end position="89"/>
    </location>
</feature>
<evidence type="ECO:0000313" key="4">
    <source>
        <dbReference type="Proteomes" id="UP000014978"/>
    </source>
</evidence>
<evidence type="ECO:0000259" key="2">
    <source>
        <dbReference type="PROSITE" id="PS50192"/>
    </source>
</evidence>
<dbReference type="Pfam" id="PF17002">
    <property type="entry name" value="DUF5089"/>
    <property type="match status" value="1"/>
</dbReference>
<dbReference type="Gene3D" id="1.20.5.110">
    <property type="match status" value="1"/>
</dbReference>
<dbReference type="InterPro" id="IPR031547">
    <property type="entry name" value="DUF5089"/>
</dbReference>
<feature type="compositionally biased region" description="Polar residues" evidence="1">
    <location>
        <begin position="34"/>
        <end position="56"/>
    </location>
</feature>
<proteinExistence type="predicted"/>
<name>S7WA16_SPRLO</name>
<evidence type="ECO:0000313" key="3">
    <source>
        <dbReference type="EMBL" id="EPR79770.1"/>
    </source>
</evidence>
<dbReference type="SUPFAM" id="SSF58038">
    <property type="entry name" value="SNARE fusion complex"/>
    <property type="match status" value="1"/>
</dbReference>
<dbReference type="OMA" id="NYEMAHG"/>
<protein>
    <recommendedName>
        <fullName evidence="2">t-SNARE coiled-coil homology domain-containing protein</fullName>
    </recommendedName>
</protein>
<dbReference type="VEuPathDB" id="MicrosporidiaDB:SLOPH_2354"/>
<reference evidence="4" key="1">
    <citation type="journal article" date="2013" name="PLoS Genet.">
        <title>The genome of Spraguea lophii and the basis of host-microsporidian interactions.</title>
        <authorList>
            <person name="Campbell S.E."/>
            <person name="Williams T.A."/>
            <person name="Yousuf A."/>
            <person name="Soanes D.M."/>
            <person name="Paszkiewicz K.H."/>
            <person name="Williams B.A.P."/>
        </authorList>
    </citation>
    <scope>NUCLEOTIDE SEQUENCE [LARGE SCALE GENOMIC DNA]</scope>
    <source>
        <strain evidence="4">42_110</strain>
    </source>
</reference>
<dbReference type="Proteomes" id="UP000014978">
    <property type="component" value="Unassembled WGS sequence"/>
</dbReference>
<dbReference type="OrthoDB" id="2192459at2759"/>
<feature type="region of interest" description="Disordered" evidence="1">
    <location>
        <begin position="114"/>
        <end position="166"/>
    </location>
</feature>
<dbReference type="HOGENOM" id="CLU_108611_0_0_1"/>
<sequence>MKDDIYSNIYTQKNKQSSHDTISDEILQEASKLESQNYSMAHSARKNLQSAQQTQKETGKELISQGEQLKNIEGDAKDTHENVKKSEQLTKDIKKEGKLIHFGNPFSFVKKMFKKDDKNERELKTTLNKKDESKHNTYKSDKNNSKNDKNLITTDKEDVPGEAKTNKELNMIYSTLKDMKKDASTQQQEIKKQKLTTERIGAYSKASEAKMKKTEEELKKIE</sequence>
<accession>S7WA16</accession>
<keyword evidence="4" id="KW-1185">Reference proteome</keyword>
<dbReference type="EMBL" id="ATCN01000120">
    <property type="protein sequence ID" value="EPR79770.1"/>
    <property type="molecule type" value="Genomic_DNA"/>
</dbReference>
<organism evidence="3 4">
    <name type="scientific">Spraguea lophii (strain 42_110)</name>
    <name type="common">Microsporidian parasite</name>
    <dbReference type="NCBI Taxonomy" id="1358809"/>
    <lineage>
        <taxon>Eukaryota</taxon>
        <taxon>Fungi</taxon>
        <taxon>Fungi incertae sedis</taxon>
        <taxon>Microsporidia</taxon>
        <taxon>Spragueidae</taxon>
        <taxon>Spraguea</taxon>
    </lineage>
</organism>
<evidence type="ECO:0000256" key="1">
    <source>
        <dbReference type="SAM" id="MobiDB-lite"/>
    </source>
</evidence>
<comment type="caution">
    <text evidence="3">The sequence shown here is derived from an EMBL/GenBank/DDBJ whole genome shotgun (WGS) entry which is preliminary data.</text>
</comment>
<feature type="region of interest" description="Disordered" evidence="1">
    <location>
        <begin position="1"/>
        <end position="22"/>
    </location>
</feature>
<dbReference type="InParanoid" id="S7WA16"/>
<dbReference type="PROSITE" id="PS50192">
    <property type="entry name" value="T_SNARE"/>
    <property type="match status" value="1"/>
</dbReference>
<feature type="region of interest" description="Disordered" evidence="1">
    <location>
        <begin position="34"/>
        <end position="89"/>
    </location>
</feature>
<gene>
    <name evidence="3" type="ORF">SLOPH_2354</name>
</gene>